<dbReference type="SUPFAM" id="SSF53182">
    <property type="entry name" value="Pyrrolidone carboxyl peptidase (pyroglutamate aminopeptidase)"/>
    <property type="match status" value="1"/>
</dbReference>
<dbReference type="RefSeq" id="WP_197007696.1">
    <property type="nucleotide sequence ID" value="NZ_BONS01000029.1"/>
</dbReference>
<keyword evidence="1" id="KW-0732">Signal</keyword>
<organism evidence="2 3">
    <name type="scientific">Longispora fulva</name>
    <dbReference type="NCBI Taxonomy" id="619741"/>
    <lineage>
        <taxon>Bacteria</taxon>
        <taxon>Bacillati</taxon>
        <taxon>Actinomycetota</taxon>
        <taxon>Actinomycetes</taxon>
        <taxon>Micromonosporales</taxon>
        <taxon>Micromonosporaceae</taxon>
        <taxon>Longispora</taxon>
    </lineage>
</organism>
<evidence type="ECO:0000313" key="3">
    <source>
        <dbReference type="Proteomes" id="UP000622552"/>
    </source>
</evidence>
<dbReference type="InterPro" id="IPR036440">
    <property type="entry name" value="Peptidase_C15-like_sf"/>
</dbReference>
<proteinExistence type="predicted"/>
<comment type="caution">
    <text evidence="2">The sequence shown here is derived from an EMBL/GenBank/DDBJ whole genome shotgun (WGS) entry which is preliminary data.</text>
</comment>
<sequence>MTSPFARSVAVLALVGGFLSVAAPATAAPSCRDASVPLTVEETRLTRTIGADPTPVPARLIRSGGLDGLVATFETSLCHVPNRRAAELAVDVAGRLLWETAVARGGDDRPLYWARLTLTRALRQWTPRFTVSHPDLEGRLERASRGITSSAFAPGTRKLFVSGFDPFLLDTEIRRSNPSGVNALALDGKWITVDGEPVQIQTAMFPVRYADFDHGMVEDAFRAHLAPGPQRADLVVTVSQGRPGQFDLEVNNGRRRSVSSIGDNDNVWGGGSVTAPLTFPGVGPGAEFVPTSLPVDAMRTATGRFPVLVNHSVTEIPAGGTGPVFRPDGPTPGSVAVNGGGGGYLSNEIAYRATRLRVELGAPVAGGHVHTPVLDFGAGNTTELTDPVFEANRSDMTAQLLLILRAGISARVAIAQ</sequence>
<reference evidence="2" key="1">
    <citation type="submission" date="2020-11" db="EMBL/GenBank/DDBJ databases">
        <title>Sequencing the genomes of 1000 actinobacteria strains.</title>
        <authorList>
            <person name="Klenk H.-P."/>
        </authorList>
    </citation>
    <scope>NUCLEOTIDE SEQUENCE</scope>
    <source>
        <strain evidence="2">DSM 45356</strain>
    </source>
</reference>
<accession>A0A8J7GNS7</accession>
<evidence type="ECO:0000313" key="2">
    <source>
        <dbReference type="EMBL" id="MBG6141250.1"/>
    </source>
</evidence>
<feature type="chain" id="PRO_5035282163" evidence="1">
    <location>
        <begin position="28"/>
        <end position="416"/>
    </location>
</feature>
<dbReference type="AlphaFoldDB" id="A0A8J7GNS7"/>
<protein>
    <submittedName>
        <fullName evidence="2">Pyrrolidone-carboxylate peptidase</fullName>
    </submittedName>
</protein>
<dbReference type="EMBL" id="JADOUF010000001">
    <property type="protein sequence ID" value="MBG6141250.1"/>
    <property type="molecule type" value="Genomic_DNA"/>
</dbReference>
<gene>
    <name evidence="2" type="ORF">IW245_007444</name>
</gene>
<evidence type="ECO:0000256" key="1">
    <source>
        <dbReference type="SAM" id="SignalP"/>
    </source>
</evidence>
<dbReference type="Gene3D" id="3.40.630.20">
    <property type="entry name" value="Peptidase C15, pyroglutamyl peptidase I-like"/>
    <property type="match status" value="1"/>
</dbReference>
<name>A0A8J7GNS7_9ACTN</name>
<keyword evidence="3" id="KW-1185">Reference proteome</keyword>
<feature type="signal peptide" evidence="1">
    <location>
        <begin position="1"/>
        <end position="27"/>
    </location>
</feature>
<dbReference type="Proteomes" id="UP000622552">
    <property type="component" value="Unassembled WGS sequence"/>
</dbReference>